<keyword evidence="10 15" id="KW-0234">DNA repair</keyword>
<dbReference type="Pfam" id="PF00270">
    <property type="entry name" value="DEAD"/>
    <property type="match status" value="1"/>
</dbReference>
<dbReference type="Pfam" id="PF19833">
    <property type="entry name" value="RecG_dom3_C"/>
    <property type="match status" value="1"/>
</dbReference>
<dbReference type="InterPro" id="IPR014001">
    <property type="entry name" value="Helicase_ATP-bd"/>
</dbReference>
<dbReference type="InterPro" id="IPR045562">
    <property type="entry name" value="RecG_dom3_C"/>
</dbReference>
<dbReference type="PROSITE" id="PS51192">
    <property type="entry name" value="HELICASE_ATP_BIND_1"/>
    <property type="match status" value="1"/>
</dbReference>
<reference evidence="19" key="2">
    <citation type="submission" date="2023-07" db="EMBL/GenBank/DDBJ databases">
        <title>Identification and characterization of horizontal gene transfer across gut microbiota members of farm animals based on homology search.</title>
        <authorList>
            <person name="Schwarzerova J."/>
            <person name="Nykrynova M."/>
            <person name="Jureckova K."/>
            <person name="Cejkova D."/>
            <person name="Rychlik I."/>
        </authorList>
    </citation>
    <scope>NUCLEOTIDE SEQUENCE [LARGE SCALE GENOMIC DNA]</scope>
    <source>
        <strain evidence="19">109_WCHN</strain>
    </source>
</reference>
<keyword evidence="9 15" id="KW-0233">DNA recombination</keyword>
<evidence type="ECO:0000256" key="8">
    <source>
        <dbReference type="ARBA" id="ARBA00023125"/>
    </source>
</evidence>
<keyword evidence="3 15" id="KW-0547">Nucleotide-binding</keyword>
<proteinExistence type="inferred from homology"/>
<feature type="domain" description="Helicase ATP-binding" evidence="16">
    <location>
        <begin position="284"/>
        <end position="446"/>
    </location>
</feature>
<organism evidence="18 19">
    <name type="scientific">Bacteroides gallinaceum</name>
    <dbReference type="NCBI Taxonomy" id="1462571"/>
    <lineage>
        <taxon>Bacteria</taxon>
        <taxon>Pseudomonadati</taxon>
        <taxon>Bacteroidota</taxon>
        <taxon>Bacteroidia</taxon>
        <taxon>Bacteroidales</taxon>
        <taxon>Bacteroidaceae</taxon>
        <taxon>Bacteroides</taxon>
    </lineage>
</organism>
<reference evidence="18 19" key="1">
    <citation type="submission" date="2023-06" db="EMBL/GenBank/DDBJ databases">
        <authorList>
            <person name="Zeman M."/>
            <person name="Kubasova T."/>
            <person name="Jahodarova E."/>
            <person name="Nykrynova M."/>
            <person name="Rychlik I."/>
        </authorList>
    </citation>
    <scope>NUCLEOTIDE SEQUENCE [LARGE SCALE GENOMIC DNA]</scope>
    <source>
        <strain evidence="18 19">109_WCHN</strain>
    </source>
</reference>
<dbReference type="GO" id="GO:0003678">
    <property type="term" value="F:DNA helicase activity"/>
    <property type="evidence" value="ECO:0007669"/>
    <property type="project" value="UniProtKB-EC"/>
</dbReference>
<dbReference type="Proteomes" id="UP001169458">
    <property type="component" value="Unassembled WGS sequence"/>
</dbReference>
<evidence type="ECO:0000256" key="12">
    <source>
        <dbReference type="ARBA" id="ARBA00034617"/>
    </source>
</evidence>
<evidence type="ECO:0000256" key="1">
    <source>
        <dbReference type="ARBA" id="ARBA00007504"/>
    </source>
</evidence>
<dbReference type="NCBIfam" id="TIGR00643">
    <property type="entry name" value="recG"/>
    <property type="match status" value="1"/>
</dbReference>
<dbReference type="SMART" id="SM00490">
    <property type="entry name" value="HELICc"/>
    <property type="match status" value="2"/>
</dbReference>
<comment type="catalytic activity">
    <reaction evidence="12 15">
        <text>Couples ATP hydrolysis with the unwinding of duplex DNA by translocating in the 3'-5' direction.</text>
        <dbReference type="EC" id="5.6.2.4"/>
    </reaction>
</comment>
<evidence type="ECO:0000256" key="14">
    <source>
        <dbReference type="ARBA" id="ARBA00048988"/>
    </source>
</evidence>
<evidence type="ECO:0000256" key="9">
    <source>
        <dbReference type="ARBA" id="ARBA00023172"/>
    </source>
</evidence>
<keyword evidence="6 15" id="KW-0347">Helicase</keyword>
<dbReference type="CDD" id="cd17992">
    <property type="entry name" value="DEXHc_RecG"/>
    <property type="match status" value="1"/>
</dbReference>
<dbReference type="NCBIfam" id="NF008165">
    <property type="entry name" value="PRK10917.1-3"/>
    <property type="match status" value="1"/>
</dbReference>
<gene>
    <name evidence="18" type="primary">recG</name>
    <name evidence="18" type="ORF">QUW60_02635</name>
</gene>
<dbReference type="Pfam" id="PF17191">
    <property type="entry name" value="RecG_wedge"/>
    <property type="match status" value="1"/>
</dbReference>
<dbReference type="InterPro" id="IPR004609">
    <property type="entry name" value="ATP-dep_DNA_helicase_RecG"/>
</dbReference>
<dbReference type="SMART" id="SM00487">
    <property type="entry name" value="DEXDc"/>
    <property type="match status" value="1"/>
</dbReference>
<dbReference type="InterPro" id="IPR033454">
    <property type="entry name" value="RecG_wedge"/>
</dbReference>
<dbReference type="InterPro" id="IPR001650">
    <property type="entry name" value="Helicase_C-like"/>
</dbReference>
<dbReference type="EMBL" id="JAUDEN010000003">
    <property type="protein sequence ID" value="MDM8324138.1"/>
    <property type="molecule type" value="Genomic_DNA"/>
</dbReference>
<dbReference type="PANTHER" id="PTHR47964:SF1">
    <property type="entry name" value="ATP-DEPENDENT DNA HELICASE HOMOLOG RECG, CHLOROPLASTIC"/>
    <property type="match status" value="1"/>
</dbReference>
<dbReference type="PROSITE" id="PS51194">
    <property type="entry name" value="HELICASE_CTER"/>
    <property type="match status" value="1"/>
</dbReference>
<dbReference type="NCBIfam" id="NF008168">
    <property type="entry name" value="PRK10917.2-2"/>
    <property type="match status" value="1"/>
</dbReference>
<comment type="catalytic activity">
    <reaction evidence="14 15">
        <text>ATP + H2O = ADP + phosphate + H(+)</text>
        <dbReference type="Rhea" id="RHEA:13065"/>
        <dbReference type="ChEBI" id="CHEBI:15377"/>
        <dbReference type="ChEBI" id="CHEBI:15378"/>
        <dbReference type="ChEBI" id="CHEBI:30616"/>
        <dbReference type="ChEBI" id="CHEBI:43474"/>
        <dbReference type="ChEBI" id="CHEBI:456216"/>
        <dbReference type="EC" id="5.6.2.4"/>
    </reaction>
</comment>
<keyword evidence="4 15" id="KW-0227">DNA damage</keyword>
<keyword evidence="11" id="KW-0413">Isomerase</keyword>
<comment type="function">
    <text evidence="15">Plays a critical role in recombination and DNA repair. Helps process Holliday junction intermediates to mature products by catalyzing branch migration. Has replication fork regression activity, unwinds stalled or blocked replication forks to make a HJ that can be resolved. Has a DNA unwinding activity characteristic of a DNA helicase with 3'-5' polarity.</text>
</comment>
<dbReference type="RefSeq" id="WP_289558341.1">
    <property type="nucleotide sequence ID" value="NZ_JAUDEN010000003.1"/>
</dbReference>
<sequence length="699" mass="80011">MIDLSTRDIKFLQGVGPQRAAVLNKELGICSFKNLLYYFPYKYVDRSRLYLIREIDGNMPYIQLRGRILSFETFGEGRQRRLVGHFTDGTGVIDLVWFQGLKYIEGKYKANEEYIVFGKPTVFSGRINVAHPDIDPAADLKLSEMGLEPYYNTTEKMKRHSLNSHAVQKLMKNLFALLKEDAFDETLSPSLVAAYHLMPLTDALHNIHFPRNPEFLRKARYRLKFEELFYVQLNILRYTKERRNKFRGLVFGRVGEIFNTFYSKNLPFELTGAQKRVIKEMRQDMRSGRQMNRLLQGDVGSGKTLVALMTMLIALDNGYQACMMAPTEILATQHYETITRFLAGMDVRVELLTGSIKGKRRETVLRDLLTGDVHILIGTHAVIEDTVGFSSLGLVVIDEQHRFGVAQRAKLWAKNVSPPHVLVMTATPIPRTLAMTLYGDLDVSVIDELPPGRKPIQTVHQFDNRRASMYAFMRKQIQEGRQVYVVYPLIQESEKMDIKNLEDGYLHICEAFPEYKVSKVHGKMKPVEKDEEMQRFLRNETQIMVATTVIEVGVNVPNASVMVIENAERFGLSQLHQLRGRVGRGADQSYCILVTGYKLTEDTRKRIEIMVQTNDGFEIAEADLKLRGPGDLEGTQQSGVAFDLKVADIAKDGQLLQYVRDIAERLLDSDPNGERPENAIVWRQLRELRKKNVNWSVIS</sequence>
<evidence type="ECO:0000256" key="6">
    <source>
        <dbReference type="ARBA" id="ARBA00022806"/>
    </source>
</evidence>
<evidence type="ECO:0000313" key="19">
    <source>
        <dbReference type="Proteomes" id="UP001169458"/>
    </source>
</evidence>
<accession>A0ABT7VCW3</accession>
<dbReference type="InterPro" id="IPR012340">
    <property type="entry name" value="NA-bd_OB-fold"/>
</dbReference>
<keyword evidence="7 15" id="KW-0067">ATP-binding</keyword>
<keyword evidence="19" id="KW-1185">Reference proteome</keyword>
<evidence type="ECO:0000259" key="16">
    <source>
        <dbReference type="PROSITE" id="PS51192"/>
    </source>
</evidence>
<evidence type="ECO:0000256" key="10">
    <source>
        <dbReference type="ARBA" id="ARBA00023204"/>
    </source>
</evidence>
<evidence type="ECO:0000259" key="17">
    <source>
        <dbReference type="PROSITE" id="PS51194"/>
    </source>
</evidence>
<dbReference type="EC" id="5.6.2.4" evidence="13 15"/>
<dbReference type="Pfam" id="PF00271">
    <property type="entry name" value="Helicase_C"/>
    <property type="match status" value="1"/>
</dbReference>
<dbReference type="Gene3D" id="3.40.50.300">
    <property type="entry name" value="P-loop containing nucleotide triphosphate hydrolases"/>
    <property type="match status" value="2"/>
</dbReference>
<keyword evidence="5 15" id="KW-0378">Hydrolase</keyword>
<dbReference type="Gene3D" id="2.40.50.140">
    <property type="entry name" value="Nucleic acid-binding proteins"/>
    <property type="match status" value="1"/>
</dbReference>
<evidence type="ECO:0000256" key="4">
    <source>
        <dbReference type="ARBA" id="ARBA00022763"/>
    </source>
</evidence>
<dbReference type="SUPFAM" id="SSF52540">
    <property type="entry name" value="P-loop containing nucleoside triphosphate hydrolases"/>
    <property type="match status" value="2"/>
</dbReference>
<dbReference type="GO" id="GO:0016787">
    <property type="term" value="F:hydrolase activity"/>
    <property type="evidence" value="ECO:0007669"/>
    <property type="project" value="UniProtKB-KW"/>
</dbReference>
<evidence type="ECO:0000313" key="18">
    <source>
        <dbReference type="EMBL" id="MDM8324138.1"/>
    </source>
</evidence>
<dbReference type="SUPFAM" id="SSF50249">
    <property type="entry name" value="Nucleic acid-binding proteins"/>
    <property type="match status" value="1"/>
</dbReference>
<evidence type="ECO:0000256" key="5">
    <source>
        <dbReference type="ARBA" id="ARBA00022801"/>
    </source>
</evidence>
<name>A0ABT7VCW3_9BACE</name>
<dbReference type="InterPro" id="IPR011545">
    <property type="entry name" value="DEAD/DEAH_box_helicase_dom"/>
</dbReference>
<keyword evidence="8" id="KW-0238">DNA-binding</keyword>
<evidence type="ECO:0000256" key="3">
    <source>
        <dbReference type="ARBA" id="ARBA00022741"/>
    </source>
</evidence>
<dbReference type="PANTHER" id="PTHR47964">
    <property type="entry name" value="ATP-DEPENDENT DNA HELICASE HOMOLOG RECG, CHLOROPLASTIC"/>
    <property type="match status" value="1"/>
</dbReference>
<dbReference type="InterPro" id="IPR027417">
    <property type="entry name" value="P-loop_NTPase"/>
</dbReference>
<comment type="caution">
    <text evidence="18">The sequence shown here is derived from an EMBL/GenBank/DDBJ whole genome shotgun (WGS) entry which is preliminary data.</text>
</comment>
<dbReference type="InterPro" id="IPR047112">
    <property type="entry name" value="RecG/Mfd"/>
</dbReference>
<evidence type="ECO:0000256" key="13">
    <source>
        <dbReference type="ARBA" id="ARBA00034808"/>
    </source>
</evidence>
<evidence type="ECO:0000256" key="11">
    <source>
        <dbReference type="ARBA" id="ARBA00023235"/>
    </source>
</evidence>
<comment type="similarity">
    <text evidence="1 15">Belongs to the helicase family. RecG subfamily.</text>
</comment>
<dbReference type="CDD" id="cd04488">
    <property type="entry name" value="RecG_wedge_OBF"/>
    <property type="match status" value="1"/>
</dbReference>
<feature type="domain" description="Helicase C-terminal" evidence="17">
    <location>
        <begin position="468"/>
        <end position="625"/>
    </location>
</feature>
<protein>
    <recommendedName>
        <fullName evidence="2 15">ATP-dependent DNA helicase RecG</fullName>
        <ecNumber evidence="13 15">5.6.2.4</ecNumber>
    </recommendedName>
</protein>
<evidence type="ECO:0000256" key="2">
    <source>
        <dbReference type="ARBA" id="ARBA00017846"/>
    </source>
</evidence>
<evidence type="ECO:0000256" key="15">
    <source>
        <dbReference type="RuleBase" id="RU363016"/>
    </source>
</evidence>
<evidence type="ECO:0000256" key="7">
    <source>
        <dbReference type="ARBA" id="ARBA00022840"/>
    </source>
</evidence>